<sequence>MAEAFGTAAPETRKTLHPIITFLRVFKKSSLTLPLRGESIVNGKRRQDQCSGSITMAVGDRVFHSVQEGVGTFGLYNTGLSKISDVVFLQVSERP</sequence>
<dbReference type="AlphaFoldDB" id="A0A645FLY4"/>
<name>A0A645FLY4_9ZZZZ</name>
<reference evidence="1" key="1">
    <citation type="submission" date="2019-08" db="EMBL/GenBank/DDBJ databases">
        <authorList>
            <person name="Kucharzyk K."/>
            <person name="Murdoch R.W."/>
            <person name="Higgins S."/>
            <person name="Loffler F."/>
        </authorList>
    </citation>
    <scope>NUCLEOTIDE SEQUENCE</scope>
</reference>
<gene>
    <name evidence="1" type="ORF">SDC9_162743</name>
</gene>
<evidence type="ECO:0000313" key="1">
    <source>
        <dbReference type="EMBL" id="MPN15411.1"/>
    </source>
</evidence>
<dbReference type="EMBL" id="VSSQ01062172">
    <property type="protein sequence ID" value="MPN15411.1"/>
    <property type="molecule type" value="Genomic_DNA"/>
</dbReference>
<proteinExistence type="predicted"/>
<organism evidence="1">
    <name type="scientific">bioreactor metagenome</name>
    <dbReference type="NCBI Taxonomy" id="1076179"/>
    <lineage>
        <taxon>unclassified sequences</taxon>
        <taxon>metagenomes</taxon>
        <taxon>ecological metagenomes</taxon>
    </lineage>
</organism>
<comment type="caution">
    <text evidence="1">The sequence shown here is derived from an EMBL/GenBank/DDBJ whole genome shotgun (WGS) entry which is preliminary data.</text>
</comment>
<protein>
    <submittedName>
        <fullName evidence="1">Uncharacterized protein</fullName>
    </submittedName>
</protein>
<accession>A0A645FLY4</accession>